<reference evidence="12 13" key="1">
    <citation type="submission" date="2021-03" db="EMBL/GenBank/DDBJ databases">
        <title>Genomic Encyclopedia of Type Strains, Phase IV (KMG-IV): sequencing the most valuable type-strain genomes for metagenomic binning, comparative biology and taxonomic classification.</title>
        <authorList>
            <person name="Goeker M."/>
        </authorList>
    </citation>
    <scope>NUCLEOTIDE SEQUENCE [LARGE SCALE GENOMIC DNA]</scope>
    <source>
        <strain evidence="12 13">DSM 28783</strain>
    </source>
</reference>
<comment type="catalytic activity">
    <reaction evidence="9">
        <text>adenosine + phosphate = alpha-D-ribose 1-phosphate + adenine</text>
        <dbReference type="Rhea" id="RHEA:27642"/>
        <dbReference type="ChEBI" id="CHEBI:16335"/>
        <dbReference type="ChEBI" id="CHEBI:16708"/>
        <dbReference type="ChEBI" id="CHEBI:43474"/>
        <dbReference type="ChEBI" id="CHEBI:57720"/>
        <dbReference type="EC" id="2.4.2.1"/>
    </reaction>
    <physiologicalReaction direction="left-to-right" evidence="9">
        <dbReference type="Rhea" id="RHEA:27643"/>
    </physiologicalReaction>
</comment>
<dbReference type="Pfam" id="PF02578">
    <property type="entry name" value="Cu-oxidase_4"/>
    <property type="match status" value="1"/>
</dbReference>
<comment type="catalytic activity">
    <reaction evidence="10">
        <text>S-methyl-5'-thioadenosine + phosphate = 5-(methylsulfanyl)-alpha-D-ribose 1-phosphate + adenine</text>
        <dbReference type="Rhea" id="RHEA:11852"/>
        <dbReference type="ChEBI" id="CHEBI:16708"/>
        <dbReference type="ChEBI" id="CHEBI:17509"/>
        <dbReference type="ChEBI" id="CHEBI:43474"/>
        <dbReference type="ChEBI" id="CHEBI:58533"/>
        <dbReference type="EC" id="2.4.2.28"/>
    </reaction>
    <physiologicalReaction direction="left-to-right" evidence="10">
        <dbReference type="Rhea" id="RHEA:11853"/>
    </physiologicalReaction>
</comment>
<dbReference type="CDD" id="cd16833">
    <property type="entry name" value="YfiH"/>
    <property type="match status" value="1"/>
</dbReference>
<keyword evidence="4" id="KW-0808">Transferase</keyword>
<dbReference type="Gene3D" id="3.60.140.10">
    <property type="entry name" value="CNF1/YfiH-like putative cysteine hydrolases"/>
    <property type="match status" value="1"/>
</dbReference>
<dbReference type="NCBIfam" id="TIGR00726">
    <property type="entry name" value="peptidoglycan editing factor PgeF"/>
    <property type="match status" value="1"/>
</dbReference>
<dbReference type="InterPro" id="IPR011324">
    <property type="entry name" value="Cytotoxic_necrot_fac-like_cat"/>
</dbReference>
<dbReference type="InterPro" id="IPR038371">
    <property type="entry name" value="Cu_polyphenol_OxRdtase_sf"/>
</dbReference>
<comment type="catalytic activity">
    <reaction evidence="8">
        <text>adenosine + H2O + H(+) = inosine + NH4(+)</text>
        <dbReference type="Rhea" id="RHEA:24408"/>
        <dbReference type="ChEBI" id="CHEBI:15377"/>
        <dbReference type="ChEBI" id="CHEBI:15378"/>
        <dbReference type="ChEBI" id="CHEBI:16335"/>
        <dbReference type="ChEBI" id="CHEBI:17596"/>
        <dbReference type="ChEBI" id="CHEBI:28938"/>
        <dbReference type="EC" id="3.5.4.4"/>
    </reaction>
    <physiologicalReaction direction="left-to-right" evidence="8">
        <dbReference type="Rhea" id="RHEA:24409"/>
    </physiologicalReaction>
</comment>
<dbReference type="RefSeq" id="WP_245331415.1">
    <property type="nucleotide sequence ID" value="NZ_JAGGLM010000001.1"/>
</dbReference>
<proteinExistence type="inferred from homology"/>
<evidence type="ECO:0000313" key="13">
    <source>
        <dbReference type="Proteomes" id="UP001519307"/>
    </source>
</evidence>
<keyword evidence="7" id="KW-0862">Zinc</keyword>
<dbReference type="EMBL" id="JAGGLM010000001">
    <property type="protein sequence ID" value="MBP2031584.1"/>
    <property type="molecule type" value="Genomic_DNA"/>
</dbReference>
<evidence type="ECO:0000256" key="7">
    <source>
        <dbReference type="ARBA" id="ARBA00022833"/>
    </source>
</evidence>
<dbReference type="PANTHER" id="PTHR30616">
    <property type="entry name" value="UNCHARACTERIZED PROTEIN YFIH"/>
    <property type="match status" value="1"/>
</dbReference>
<organism evidence="12 13">
    <name type="scientific">Clostridium algifaecis</name>
    <dbReference type="NCBI Taxonomy" id="1472040"/>
    <lineage>
        <taxon>Bacteria</taxon>
        <taxon>Bacillati</taxon>
        <taxon>Bacillota</taxon>
        <taxon>Clostridia</taxon>
        <taxon>Eubacteriales</taxon>
        <taxon>Clostridiaceae</taxon>
        <taxon>Clostridium</taxon>
    </lineage>
</organism>
<keyword evidence="5" id="KW-0479">Metal-binding</keyword>
<evidence type="ECO:0000256" key="10">
    <source>
        <dbReference type="ARBA" id="ARBA00049893"/>
    </source>
</evidence>
<gene>
    <name evidence="12" type="ORF">J2Z42_000249</name>
</gene>
<dbReference type="Proteomes" id="UP001519307">
    <property type="component" value="Unassembled WGS sequence"/>
</dbReference>
<evidence type="ECO:0000256" key="8">
    <source>
        <dbReference type="ARBA" id="ARBA00047989"/>
    </source>
</evidence>
<evidence type="ECO:0000256" key="11">
    <source>
        <dbReference type="RuleBase" id="RU361274"/>
    </source>
</evidence>
<accession>A0ABS4KRT0</accession>
<comment type="function">
    <text evidence="2">Purine nucleoside enzyme that catalyzes the phosphorolysis of adenosine and inosine nucleosides, yielding D-ribose 1-phosphate and the respective free bases, adenine and hypoxanthine. Also catalyzes the phosphorolysis of S-methyl-5'-thioadenosine into adenine and S-methyl-5-thio-alpha-D-ribose 1-phosphate. Also has adenosine deaminase activity.</text>
</comment>
<evidence type="ECO:0000313" key="12">
    <source>
        <dbReference type="EMBL" id="MBP2031584.1"/>
    </source>
</evidence>
<keyword evidence="6" id="KW-0378">Hydrolase</keyword>
<protein>
    <recommendedName>
        <fullName evidence="11">Purine nucleoside phosphorylase</fullName>
    </recommendedName>
</protein>
<evidence type="ECO:0000256" key="1">
    <source>
        <dbReference type="ARBA" id="ARBA00000553"/>
    </source>
</evidence>
<evidence type="ECO:0000256" key="9">
    <source>
        <dbReference type="ARBA" id="ARBA00048968"/>
    </source>
</evidence>
<evidence type="ECO:0000256" key="2">
    <source>
        <dbReference type="ARBA" id="ARBA00003215"/>
    </source>
</evidence>
<name>A0ABS4KRT0_9CLOT</name>
<comment type="similarity">
    <text evidence="3 11">Belongs to the purine nucleoside phosphorylase YfiH/LACC1 family.</text>
</comment>
<dbReference type="PANTHER" id="PTHR30616:SF2">
    <property type="entry name" value="PURINE NUCLEOSIDE PHOSPHORYLASE LACC1"/>
    <property type="match status" value="1"/>
</dbReference>
<evidence type="ECO:0000256" key="4">
    <source>
        <dbReference type="ARBA" id="ARBA00022679"/>
    </source>
</evidence>
<comment type="catalytic activity">
    <reaction evidence="1">
        <text>inosine + phosphate = alpha-D-ribose 1-phosphate + hypoxanthine</text>
        <dbReference type="Rhea" id="RHEA:27646"/>
        <dbReference type="ChEBI" id="CHEBI:17368"/>
        <dbReference type="ChEBI" id="CHEBI:17596"/>
        <dbReference type="ChEBI" id="CHEBI:43474"/>
        <dbReference type="ChEBI" id="CHEBI:57720"/>
        <dbReference type="EC" id="2.4.2.1"/>
    </reaction>
    <physiologicalReaction direction="left-to-right" evidence="1">
        <dbReference type="Rhea" id="RHEA:27647"/>
    </physiologicalReaction>
</comment>
<evidence type="ECO:0000256" key="5">
    <source>
        <dbReference type="ARBA" id="ARBA00022723"/>
    </source>
</evidence>
<keyword evidence="13" id="KW-1185">Reference proteome</keyword>
<dbReference type="InterPro" id="IPR003730">
    <property type="entry name" value="Cu_polyphenol_OxRdtase"/>
</dbReference>
<evidence type="ECO:0000256" key="3">
    <source>
        <dbReference type="ARBA" id="ARBA00007353"/>
    </source>
</evidence>
<evidence type="ECO:0000256" key="6">
    <source>
        <dbReference type="ARBA" id="ARBA00022801"/>
    </source>
</evidence>
<sequence length="237" mass="27356">MDIRSIYIDKYEFLEIDMGGAAAVFSTAKNNLDFNKSKDVGIKNIENLKKWFELKSIGYLNQVHGNDLIVYKNKVEDGDAIFTNEINNAVGVFTADCVPVILYDRKNRIIAAVHSGWKGTLNLIVKKAIRKLKNDYKSTEDDIFVCIGPNIQSCCYTVGEDVIDKFENSVFYRGKDIFIKNNLNLKKCIKYQLQSEKIKNENIKFIDVCTFCSSEYKMHSYRKDKNCGRMFSFVYMK</sequence>
<comment type="caution">
    <text evidence="12">The sequence shown here is derived from an EMBL/GenBank/DDBJ whole genome shotgun (WGS) entry which is preliminary data.</text>
</comment>
<dbReference type="SUPFAM" id="SSF64438">
    <property type="entry name" value="CNF1/YfiH-like putative cysteine hydrolases"/>
    <property type="match status" value="1"/>
</dbReference>